<dbReference type="EMBL" id="AZES01000029">
    <property type="protein sequence ID" value="KRL31804.1"/>
    <property type="molecule type" value="Genomic_DNA"/>
</dbReference>
<dbReference type="AlphaFoldDB" id="A0A0R1PI05"/>
<dbReference type="OrthoDB" id="2322597at2"/>
<reference evidence="2 3" key="1">
    <citation type="journal article" date="2015" name="Genome Announc.">
        <title>Expanding the biotechnology potential of lactobacilli through comparative genomics of 213 strains and associated genera.</title>
        <authorList>
            <person name="Sun Z."/>
            <person name="Harris H.M."/>
            <person name="McCann A."/>
            <person name="Guo C."/>
            <person name="Argimon S."/>
            <person name="Zhang W."/>
            <person name="Yang X."/>
            <person name="Jeffery I.B."/>
            <person name="Cooney J.C."/>
            <person name="Kagawa T.F."/>
            <person name="Liu W."/>
            <person name="Song Y."/>
            <person name="Salvetti E."/>
            <person name="Wrobel A."/>
            <person name="Rasinkangas P."/>
            <person name="Parkhill J."/>
            <person name="Rea M.C."/>
            <person name="O'Sullivan O."/>
            <person name="Ritari J."/>
            <person name="Douillard F.P."/>
            <person name="Paul Ross R."/>
            <person name="Yang R."/>
            <person name="Briner A.E."/>
            <person name="Felis G.E."/>
            <person name="de Vos W.M."/>
            <person name="Barrangou R."/>
            <person name="Klaenhammer T.R."/>
            <person name="Caufield P.W."/>
            <person name="Cui Y."/>
            <person name="Zhang H."/>
            <person name="O'Toole P.W."/>
        </authorList>
    </citation>
    <scope>NUCLEOTIDE SEQUENCE [LARGE SCALE GENOMIC DNA]</scope>
    <source>
        <strain evidence="2 3">DSM 13238</strain>
    </source>
</reference>
<evidence type="ECO:0000256" key="1">
    <source>
        <dbReference type="SAM" id="Phobius"/>
    </source>
</evidence>
<comment type="caution">
    <text evidence="2">The sequence shown here is derived from an EMBL/GenBank/DDBJ whole genome shotgun (WGS) entry which is preliminary data.</text>
</comment>
<accession>A0A0R1PI05</accession>
<organism evidence="2 3">
    <name type="scientific">Companilactobacillus paralimentarius DSM 13238 = JCM 10415</name>
    <dbReference type="NCBI Taxonomy" id="1122151"/>
    <lineage>
        <taxon>Bacteria</taxon>
        <taxon>Bacillati</taxon>
        <taxon>Bacillota</taxon>
        <taxon>Bacilli</taxon>
        <taxon>Lactobacillales</taxon>
        <taxon>Lactobacillaceae</taxon>
        <taxon>Companilactobacillus</taxon>
    </lineage>
</organism>
<dbReference type="GeneID" id="96669156"/>
<gene>
    <name evidence="2" type="ORF">FD33_GL001585</name>
</gene>
<dbReference type="RefSeq" id="WP_156407820.1">
    <property type="nucleotide sequence ID" value="NZ_AZES01000029.1"/>
</dbReference>
<keyword evidence="1" id="KW-1133">Transmembrane helix</keyword>
<keyword evidence="3" id="KW-1185">Reference proteome</keyword>
<evidence type="ECO:0000313" key="3">
    <source>
        <dbReference type="Proteomes" id="UP000051908"/>
    </source>
</evidence>
<feature type="transmembrane region" description="Helical" evidence="1">
    <location>
        <begin position="28"/>
        <end position="45"/>
    </location>
</feature>
<evidence type="ECO:0000313" key="2">
    <source>
        <dbReference type="EMBL" id="KRL31804.1"/>
    </source>
</evidence>
<proteinExistence type="predicted"/>
<protein>
    <submittedName>
        <fullName evidence="2">Uncharacterized protein</fullName>
    </submittedName>
</protein>
<sequence length="57" mass="6569">MLKKLINTFFSILLGIATYIVVTASLPYAILAFVIGLVLVVWKVFKFDERMQYLNKD</sequence>
<keyword evidence="1" id="KW-0472">Membrane</keyword>
<feature type="transmembrane region" description="Helical" evidence="1">
    <location>
        <begin position="5"/>
        <end position="22"/>
    </location>
</feature>
<dbReference type="PATRIC" id="fig|1122151.5.peg.1642"/>
<keyword evidence="1" id="KW-0812">Transmembrane</keyword>
<dbReference type="Proteomes" id="UP000051908">
    <property type="component" value="Unassembled WGS sequence"/>
</dbReference>
<name>A0A0R1PI05_9LACO</name>